<dbReference type="EMBL" id="CAJPEV010000241">
    <property type="protein sequence ID" value="CAG0882849.1"/>
    <property type="molecule type" value="Genomic_DNA"/>
</dbReference>
<sequence>MTTYEMMRRCWDADPNVRPTFSTLSAWFGEMLHESERLYYMEKNKPFEEKNAEYFRNQTDYLKMTASNTDNEYLRPLGKPRAYREKEYIPKTPKYMNSECFQTEMDDLESRGATIQDNLQEAEEPLMQK</sequence>
<protein>
    <recommendedName>
        <fullName evidence="3">Serine-threonine/tyrosine-protein kinase catalytic domain-containing protein</fullName>
    </recommendedName>
</protein>
<reference evidence="1" key="1">
    <citation type="submission" date="2020-11" db="EMBL/GenBank/DDBJ databases">
        <authorList>
            <person name="Tran Van P."/>
        </authorList>
    </citation>
    <scope>NUCLEOTIDE SEQUENCE</scope>
</reference>
<name>A0A7R8X7Z4_9CRUS</name>
<keyword evidence="2" id="KW-1185">Reference proteome</keyword>
<dbReference type="EMBL" id="LR899758">
    <property type="protein sequence ID" value="CAD7242260.1"/>
    <property type="molecule type" value="Genomic_DNA"/>
</dbReference>
<dbReference type="OrthoDB" id="2404018at2759"/>
<gene>
    <name evidence="1" type="ORF">DSTB1V02_LOCUS2231</name>
</gene>
<dbReference type="AlphaFoldDB" id="A0A7R8X7Z4"/>
<evidence type="ECO:0000313" key="2">
    <source>
        <dbReference type="Proteomes" id="UP000677054"/>
    </source>
</evidence>
<evidence type="ECO:0000313" key="1">
    <source>
        <dbReference type="EMBL" id="CAD7242260.1"/>
    </source>
</evidence>
<organism evidence="1">
    <name type="scientific">Darwinula stevensoni</name>
    <dbReference type="NCBI Taxonomy" id="69355"/>
    <lineage>
        <taxon>Eukaryota</taxon>
        <taxon>Metazoa</taxon>
        <taxon>Ecdysozoa</taxon>
        <taxon>Arthropoda</taxon>
        <taxon>Crustacea</taxon>
        <taxon>Oligostraca</taxon>
        <taxon>Ostracoda</taxon>
        <taxon>Podocopa</taxon>
        <taxon>Podocopida</taxon>
        <taxon>Darwinulocopina</taxon>
        <taxon>Darwinuloidea</taxon>
        <taxon>Darwinulidae</taxon>
        <taxon>Darwinula</taxon>
    </lineage>
</organism>
<proteinExistence type="predicted"/>
<evidence type="ECO:0008006" key="3">
    <source>
        <dbReference type="Google" id="ProtNLM"/>
    </source>
</evidence>
<dbReference type="Proteomes" id="UP000677054">
    <property type="component" value="Unassembled WGS sequence"/>
</dbReference>
<accession>A0A7R8X7Z4</accession>